<protein>
    <submittedName>
        <fullName evidence="11">Two-component system response regulator YesN</fullName>
    </submittedName>
</protein>
<dbReference type="PROSITE" id="PS00041">
    <property type="entry name" value="HTH_ARAC_FAMILY_1"/>
    <property type="match status" value="1"/>
</dbReference>
<keyword evidence="4" id="KW-0902">Two-component regulatory system</keyword>
<dbReference type="SUPFAM" id="SSF52172">
    <property type="entry name" value="CheY-like"/>
    <property type="match status" value="1"/>
</dbReference>
<dbReference type="InterPro" id="IPR051552">
    <property type="entry name" value="HptR"/>
</dbReference>
<evidence type="ECO:0000256" key="7">
    <source>
        <dbReference type="ARBA" id="ARBA00023163"/>
    </source>
</evidence>
<dbReference type="PANTHER" id="PTHR42713">
    <property type="entry name" value="HISTIDINE KINASE-RELATED"/>
    <property type="match status" value="1"/>
</dbReference>
<evidence type="ECO:0000256" key="6">
    <source>
        <dbReference type="ARBA" id="ARBA00023125"/>
    </source>
</evidence>
<dbReference type="CDD" id="cd17536">
    <property type="entry name" value="REC_YesN-like"/>
    <property type="match status" value="1"/>
</dbReference>
<dbReference type="InterPro" id="IPR020449">
    <property type="entry name" value="Tscrpt_reg_AraC-type_HTH"/>
</dbReference>
<evidence type="ECO:0000256" key="8">
    <source>
        <dbReference type="PROSITE-ProRule" id="PRU00169"/>
    </source>
</evidence>
<reference evidence="11 12" key="1">
    <citation type="submission" date="2021-03" db="EMBL/GenBank/DDBJ databases">
        <title>Genomic Encyclopedia of Type Strains, Phase IV (KMG-IV): sequencing the most valuable type-strain genomes for metagenomic binning, comparative biology and taxonomic classification.</title>
        <authorList>
            <person name="Goeker M."/>
        </authorList>
    </citation>
    <scope>NUCLEOTIDE SEQUENCE [LARGE SCALE GENOMIC DNA]</scope>
    <source>
        <strain evidence="11 12">DSM 24950</strain>
    </source>
</reference>
<organism evidence="11 12">
    <name type="scientific">Paenibacillus aceris</name>
    <dbReference type="NCBI Taxonomy" id="869555"/>
    <lineage>
        <taxon>Bacteria</taxon>
        <taxon>Bacillati</taxon>
        <taxon>Bacillota</taxon>
        <taxon>Bacilli</taxon>
        <taxon>Bacillales</taxon>
        <taxon>Paenibacillaceae</taxon>
        <taxon>Paenibacillus</taxon>
    </lineage>
</organism>
<dbReference type="Gene3D" id="3.40.50.2300">
    <property type="match status" value="1"/>
</dbReference>
<dbReference type="SMART" id="SM00342">
    <property type="entry name" value="HTH_ARAC"/>
    <property type="match status" value="1"/>
</dbReference>
<dbReference type="InterPro" id="IPR011006">
    <property type="entry name" value="CheY-like_superfamily"/>
</dbReference>
<dbReference type="PANTHER" id="PTHR42713:SF3">
    <property type="entry name" value="TRANSCRIPTIONAL REGULATORY PROTEIN HPTR"/>
    <property type="match status" value="1"/>
</dbReference>
<dbReference type="EMBL" id="JAGGKV010000003">
    <property type="protein sequence ID" value="MBP1962269.1"/>
    <property type="molecule type" value="Genomic_DNA"/>
</dbReference>
<evidence type="ECO:0000256" key="2">
    <source>
        <dbReference type="ARBA" id="ARBA00022490"/>
    </source>
</evidence>
<keyword evidence="2" id="KW-0963">Cytoplasm</keyword>
<evidence type="ECO:0000259" key="10">
    <source>
        <dbReference type="PROSITE" id="PS50110"/>
    </source>
</evidence>
<feature type="domain" description="HTH araC/xylS-type" evidence="9">
    <location>
        <begin position="439"/>
        <end position="536"/>
    </location>
</feature>
<accession>A0ABS4HUG3</accession>
<dbReference type="InterPro" id="IPR018062">
    <property type="entry name" value="HTH_AraC-typ_CS"/>
</dbReference>
<dbReference type="PROSITE" id="PS50110">
    <property type="entry name" value="RESPONSE_REGULATORY"/>
    <property type="match status" value="1"/>
</dbReference>
<keyword evidence="6" id="KW-0238">DNA-binding</keyword>
<keyword evidence="12" id="KW-1185">Reference proteome</keyword>
<evidence type="ECO:0000256" key="1">
    <source>
        <dbReference type="ARBA" id="ARBA00004496"/>
    </source>
</evidence>
<feature type="modified residue" description="4-aspartylphosphate" evidence="8">
    <location>
        <position position="56"/>
    </location>
</feature>
<dbReference type="InterPro" id="IPR009057">
    <property type="entry name" value="Homeodomain-like_sf"/>
</dbReference>
<evidence type="ECO:0000313" key="12">
    <source>
        <dbReference type="Proteomes" id="UP001519344"/>
    </source>
</evidence>
<evidence type="ECO:0000256" key="5">
    <source>
        <dbReference type="ARBA" id="ARBA00023015"/>
    </source>
</evidence>
<dbReference type="InterPro" id="IPR018060">
    <property type="entry name" value="HTH_AraC"/>
</dbReference>
<evidence type="ECO:0000256" key="3">
    <source>
        <dbReference type="ARBA" id="ARBA00022553"/>
    </source>
</evidence>
<name>A0ABS4HUG3_9BACL</name>
<keyword evidence="3 8" id="KW-0597">Phosphoprotein</keyword>
<dbReference type="Gene3D" id="1.10.10.60">
    <property type="entry name" value="Homeodomain-like"/>
    <property type="match status" value="2"/>
</dbReference>
<gene>
    <name evidence="11" type="ORF">J2Z65_001468</name>
</gene>
<evidence type="ECO:0000313" key="11">
    <source>
        <dbReference type="EMBL" id="MBP1962269.1"/>
    </source>
</evidence>
<dbReference type="SMART" id="SM00448">
    <property type="entry name" value="REC"/>
    <property type="match status" value="1"/>
</dbReference>
<evidence type="ECO:0000259" key="9">
    <source>
        <dbReference type="PROSITE" id="PS01124"/>
    </source>
</evidence>
<dbReference type="PROSITE" id="PS01124">
    <property type="entry name" value="HTH_ARAC_FAMILY_2"/>
    <property type="match status" value="1"/>
</dbReference>
<feature type="domain" description="Response regulatory" evidence="10">
    <location>
        <begin position="3"/>
        <end position="123"/>
    </location>
</feature>
<sequence>MYKVMIVDDEPLVRLAMYQMIVWKELDMEIVAEANDGVEALATLQERQDIEILLVDIQMPKMNGIELLSSIQSIDTMKKPIPIILSAYNDFSYVREAFLLGAFDYIVKVDMDEEHILPILQKADQKLKKLAASNEVQMIGPMVEEKADLESVIAGLLTLDIQSHVMEYSRIVSEVSNRLGESCQVAVAVSITSTADMLMKQAIKQTIKTEMDSALFKHIVYCEDANDIFILLTVPHLRSEMAIRERIHTSLSLIKTRLEQYMNVRVTMGISDIVDGKKHWQMLLNQARNLVSLCFFEGYDKFFYPENAIKPRTETSVDLRIMLKAKGVEVVRLLELEHEPLWELEFDRYVKLLYEKARFEVNETRLILSDFLWELGSFRYTQEVRWGGVFDHSNHFKQLKDFHTLEDTLQWIKWGCSDMYRFIHEQRQKVNSPPYSIVEKAIEFIHQHYCEELSLGLVSKWVGVSENYLSRLFMQNVGESFIQYVTNLRIEESKRLLKKGYKIIDLSEKIGYTNSEHFSRVFKKATGVSPRAYRESLGLGATMKTDQG</sequence>
<comment type="subcellular location">
    <subcellularLocation>
        <location evidence="1">Cytoplasm</location>
    </subcellularLocation>
</comment>
<dbReference type="SUPFAM" id="SSF46689">
    <property type="entry name" value="Homeodomain-like"/>
    <property type="match status" value="2"/>
</dbReference>
<comment type="caution">
    <text evidence="11">The sequence shown here is derived from an EMBL/GenBank/DDBJ whole genome shotgun (WGS) entry which is preliminary data.</text>
</comment>
<dbReference type="InterPro" id="IPR001789">
    <property type="entry name" value="Sig_transdc_resp-reg_receiver"/>
</dbReference>
<dbReference type="Proteomes" id="UP001519344">
    <property type="component" value="Unassembled WGS sequence"/>
</dbReference>
<proteinExistence type="predicted"/>
<evidence type="ECO:0000256" key="4">
    <source>
        <dbReference type="ARBA" id="ARBA00023012"/>
    </source>
</evidence>
<dbReference type="Pfam" id="PF00072">
    <property type="entry name" value="Response_reg"/>
    <property type="match status" value="1"/>
</dbReference>
<dbReference type="PRINTS" id="PR00032">
    <property type="entry name" value="HTHARAC"/>
</dbReference>
<dbReference type="Pfam" id="PF12833">
    <property type="entry name" value="HTH_18"/>
    <property type="match status" value="1"/>
</dbReference>
<keyword evidence="5" id="KW-0805">Transcription regulation</keyword>
<dbReference type="RefSeq" id="WP_209855810.1">
    <property type="nucleotide sequence ID" value="NZ_JAGGKV010000003.1"/>
</dbReference>
<keyword evidence="7" id="KW-0804">Transcription</keyword>